<feature type="non-terminal residue" evidence="5">
    <location>
        <position position="263"/>
    </location>
</feature>
<dbReference type="InterPro" id="IPR002195">
    <property type="entry name" value="Dihydroorotase_CS"/>
</dbReference>
<feature type="domain" description="Dihydroorotase catalytic" evidence="4">
    <location>
        <begin position="11"/>
        <end position="131"/>
    </location>
</feature>
<dbReference type="PANTHER" id="PTHR43668">
    <property type="entry name" value="ALLANTOINASE"/>
    <property type="match status" value="1"/>
</dbReference>
<dbReference type="PROSITE" id="PS00483">
    <property type="entry name" value="DIHYDROOROTASE_2"/>
    <property type="match status" value="1"/>
</dbReference>
<evidence type="ECO:0000256" key="2">
    <source>
        <dbReference type="ARBA" id="ARBA00022801"/>
    </source>
</evidence>
<evidence type="ECO:0000313" key="5">
    <source>
        <dbReference type="EMBL" id="GAG22429.1"/>
    </source>
</evidence>
<keyword evidence="2" id="KW-0378">Hydrolase</keyword>
<keyword evidence="1" id="KW-0479">Metal-binding</keyword>
<dbReference type="EMBL" id="BARS01030490">
    <property type="protein sequence ID" value="GAG22429.1"/>
    <property type="molecule type" value="Genomic_DNA"/>
</dbReference>
<dbReference type="InterPro" id="IPR032466">
    <property type="entry name" value="Metal_Hydrolase"/>
</dbReference>
<sequence length="263" mass="27825">KFIYAQAAKEGLTSVYPVGAITKGLKGEELAEIGELKAAGVVALSDDGHSVADSELMRRGLEYSKMFALPVIVHCEDKKISAGGMMHEGYYSTLLGLPGIPGASEEVCLGRDLRLGELSGGCLHIAHVSTARSVALIREAKARGVKVTAETAPHYFSLTDAAVKSFDSKVKMNPPLRTEADVEAIKEGLKDGTLDVIATDHAPHTVVEKEVEFSLAPFGIIGLETALSLVLNKLVRGKVLSLPQALAKLTSNPARILGLKKGT</sequence>
<feature type="non-terminal residue" evidence="5">
    <location>
        <position position="1"/>
    </location>
</feature>
<gene>
    <name evidence="5" type="ORF">S01H1_47557</name>
</gene>
<dbReference type="GO" id="GO:0005737">
    <property type="term" value="C:cytoplasm"/>
    <property type="evidence" value="ECO:0007669"/>
    <property type="project" value="TreeGrafter"/>
</dbReference>
<dbReference type="GO" id="GO:0006145">
    <property type="term" value="P:purine nucleobase catabolic process"/>
    <property type="evidence" value="ECO:0007669"/>
    <property type="project" value="TreeGrafter"/>
</dbReference>
<dbReference type="InterPro" id="IPR004722">
    <property type="entry name" value="DHOase"/>
</dbReference>
<evidence type="ECO:0000256" key="3">
    <source>
        <dbReference type="ARBA" id="ARBA00022975"/>
    </source>
</evidence>
<dbReference type="CDD" id="cd01317">
    <property type="entry name" value="DHOase_IIa"/>
    <property type="match status" value="1"/>
</dbReference>
<keyword evidence="3" id="KW-0665">Pyrimidine biosynthesis</keyword>
<dbReference type="Pfam" id="PF12890">
    <property type="entry name" value="DHOase"/>
    <property type="match status" value="1"/>
</dbReference>
<evidence type="ECO:0000256" key="1">
    <source>
        <dbReference type="ARBA" id="ARBA00022723"/>
    </source>
</evidence>
<dbReference type="GO" id="GO:0006221">
    <property type="term" value="P:pyrimidine nucleotide biosynthetic process"/>
    <property type="evidence" value="ECO:0007669"/>
    <property type="project" value="UniProtKB-KW"/>
</dbReference>
<dbReference type="GO" id="GO:0046872">
    <property type="term" value="F:metal ion binding"/>
    <property type="evidence" value="ECO:0007669"/>
    <property type="project" value="UniProtKB-KW"/>
</dbReference>
<dbReference type="Gene3D" id="3.20.20.140">
    <property type="entry name" value="Metal-dependent hydrolases"/>
    <property type="match status" value="1"/>
</dbReference>
<proteinExistence type="predicted"/>
<dbReference type="GO" id="GO:0004038">
    <property type="term" value="F:allantoinase activity"/>
    <property type="evidence" value="ECO:0007669"/>
    <property type="project" value="TreeGrafter"/>
</dbReference>
<reference evidence="5" key="1">
    <citation type="journal article" date="2014" name="Front. Microbiol.">
        <title>High frequency of phylogenetically diverse reductive dehalogenase-homologous genes in deep subseafloor sedimentary metagenomes.</title>
        <authorList>
            <person name="Kawai M."/>
            <person name="Futagami T."/>
            <person name="Toyoda A."/>
            <person name="Takaki Y."/>
            <person name="Nishi S."/>
            <person name="Hori S."/>
            <person name="Arai W."/>
            <person name="Tsubouchi T."/>
            <person name="Morono Y."/>
            <person name="Uchiyama I."/>
            <person name="Ito T."/>
            <person name="Fujiyama A."/>
            <person name="Inagaki F."/>
            <person name="Takami H."/>
        </authorList>
    </citation>
    <scope>NUCLEOTIDE SEQUENCE</scope>
    <source>
        <strain evidence="5">Expedition CK06-06</strain>
    </source>
</reference>
<dbReference type="InterPro" id="IPR024403">
    <property type="entry name" value="DHOase_cat"/>
</dbReference>
<dbReference type="PANTHER" id="PTHR43668:SF2">
    <property type="entry name" value="ALLANTOINASE"/>
    <property type="match status" value="1"/>
</dbReference>
<protein>
    <recommendedName>
        <fullName evidence="4">Dihydroorotase catalytic domain-containing protein</fullName>
    </recommendedName>
</protein>
<evidence type="ECO:0000259" key="4">
    <source>
        <dbReference type="Pfam" id="PF12890"/>
    </source>
</evidence>
<comment type="caution">
    <text evidence="5">The sequence shown here is derived from an EMBL/GenBank/DDBJ whole genome shotgun (WGS) entry which is preliminary data.</text>
</comment>
<accession>X0VVI2</accession>
<name>X0VVI2_9ZZZZ</name>
<dbReference type="AlphaFoldDB" id="X0VVI2"/>
<organism evidence="5">
    <name type="scientific">marine sediment metagenome</name>
    <dbReference type="NCBI Taxonomy" id="412755"/>
    <lineage>
        <taxon>unclassified sequences</taxon>
        <taxon>metagenomes</taxon>
        <taxon>ecological metagenomes</taxon>
    </lineage>
</organism>
<dbReference type="GO" id="GO:0004151">
    <property type="term" value="F:dihydroorotase activity"/>
    <property type="evidence" value="ECO:0007669"/>
    <property type="project" value="InterPro"/>
</dbReference>
<dbReference type="SUPFAM" id="SSF51556">
    <property type="entry name" value="Metallo-dependent hydrolases"/>
    <property type="match status" value="1"/>
</dbReference>
<dbReference type="InterPro" id="IPR050138">
    <property type="entry name" value="DHOase/Allantoinase_Hydrolase"/>
</dbReference>